<feature type="region of interest" description="Disordered" evidence="1">
    <location>
        <begin position="45"/>
        <end position="71"/>
    </location>
</feature>
<evidence type="ECO:0000313" key="2">
    <source>
        <dbReference type="EMBL" id="NUU29956.1"/>
    </source>
</evidence>
<dbReference type="PROSITE" id="PS51257">
    <property type="entry name" value="PROKAR_LIPOPROTEIN"/>
    <property type="match status" value="1"/>
</dbReference>
<accession>A0A850DWC0</accession>
<organism evidence="2 3">
    <name type="scientific">Curtobacterium citreum</name>
    <dbReference type="NCBI Taxonomy" id="2036"/>
    <lineage>
        <taxon>Bacteria</taxon>
        <taxon>Bacillati</taxon>
        <taxon>Actinomycetota</taxon>
        <taxon>Actinomycetes</taxon>
        <taxon>Micrococcales</taxon>
        <taxon>Microbacteriaceae</taxon>
        <taxon>Curtobacterium</taxon>
    </lineage>
</organism>
<comment type="caution">
    <text evidence="2">The sequence shown here is derived from an EMBL/GenBank/DDBJ whole genome shotgun (WGS) entry which is preliminary data.</text>
</comment>
<evidence type="ECO:0000313" key="3">
    <source>
        <dbReference type="Proteomes" id="UP000539146"/>
    </source>
</evidence>
<sequence length="216" mass="20975">MTVRRGSVVGRAAAVSALAVGAVLVLAGCGTPPWEVAASASASASGAPSASGSGAPSRAPSATPSAVGGDLASGAASRTLQAGDLTVDVRYWSTLPMDEWTPGGDKPLSMSVTTRSGGDAEVRLVRAAVAVSYRTASGADVASDGSPAEQADGQGYAVAAPQSWSGTFVLGAAPAEAARLRAIVTLVFTETTAGNGGATAQQTATDTLSIDLAPAG</sequence>
<dbReference type="Proteomes" id="UP000539146">
    <property type="component" value="Unassembled WGS sequence"/>
</dbReference>
<dbReference type="EMBL" id="JABMCG010000126">
    <property type="protein sequence ID" value="NUU29956.1"/>
    <property type="molecule type" value="Genomic_DNA"/>
</dbReference>
<feature type="compositionally biased region" description="Low complexity" evidence="1">
    <location>
        <begin position="45"/>
        <end position="66"/>
    </location>
</feature>
<proteinExistence type="predicted"/>
<name>A0A850DWC0_9MICO</name>
<gene>
    <name evidence="2" type="ORF">HP467_17835</name>
</gene>
<reference evidence="2 3" key="1">
    <citation type="submission" date="2020-05" db="EMBL/GenBank/DDBJ databases">
        <title>Genome Sequencing of Type Strains.</title>
        <authorList>
            <person name="Lemaire J.F."/>
            <person name="Inderbitzin P."/>
            <person name="Gregorio O.A."/>
            <person name="Collins S.B."/>
            <person name="Wespe N."/>
            <person name="Knight-Connoni V."/>
        </authorList>
    </citation>
    <scope>NUCLEOTIDE SEQUENCE [LARGE SCALE GENOMIC DNA]</scope>
    <source>
        <strain evidence="2 3">DSM 20512</strain>
    </source>
</reference>
<protein>
    <submittedName>
        <fullName evidence="2">Uncharacterized protein</fullName>
    </submittedName>
</protein>
<dbReference type="RefSeq" id="WP_175327013.1">
    <property type="nucleotide sequence ID" value="NZ_BAAAWP010000001.1"/>
</dbReference>
<evidence type="ECO:0000256" key="1">
    <source>
        <dbReference type="SAM" id="MobiDB-lite"/>
    </source>
</evidence>
<dbReference type="AlphaFoldDB" id="A0A850DWC0"/>